<dbReference type="InterPro" id="IPR017517">
    <property type="entry name" value="Maleyloyr_isom"/>
</dbReference>
<dbReference type="Proteomes" id="UP001183202">
    <property type="component" value="Unassembled WGS sequence"/>
</dbReference>
<dbReference type="InterPro" id="IPR024344">
    <property type="entry name" value="MDMPI_metal-binding"/>
</dbReference>
<proteinExistence type="predicted"/>
<sequence>MALARAERADLADLLVTLEPEQWNAPSLCTEWRVRDVVAHVFSYDTLGTVALVRRFLAGRLSGDRVNALGVAAFADDSTDELLAVAKEHLQPHGLPAGFGGRIALTDGLIHHQDIRRALGLPREVPPDRVRAALEFAPTAPPIHARERIRGLSFVATDLDWRRGTGPVVEGSAEALLMAIAGRPATLPELSGPGVQAFTGRMR</sequence>
<dbReference type="SUPFAM" id="SSF109854">
    <property type="entry name" value="DinB/YfiT-like putative metalloenzymes"/>
    <property type="match status" value="1"/>
</dbReference>
<name>A0ABU2NGZ8_9PSEU</name>
<feature type="domain" description="Mycothiol-dependent maleylpyruvate isomerase metal-binding" evidence="1">
    <location>
        <begin position="5"/>
        <end position="82"/>
    </location>
</feature>
<dbReference type="NCBIfam" id="TIGR03083">
    <property type="entry name" value="maleylpyruvate isomerase family mycothiol-dependent enzyme"/>
    <property type="match status" value="1"/>
</dbReference>
<keyword evidence="2" id="KW-0413">Isomerase</keyword>
<evidence type="ECO:0000259" key="1">
    <source>
        <dbReference type="Pfam" id="PF11716"/>
    </source>
</evidence>
<accession>A0ABU2NGZ8</accession>
<dbReference type="Pfam" id="PF11716">
    <property type="entry name" value="MDMPI_N"/>
    <property type="match status" value="1"/>
</dbReference>
<keyword evidence="3" id="KW-1185">Reference proteome</keyword>
<organism evidence="2 3">
    <name type="scientific">Pseudonocardia charpentierae</name>
    <dbReference type="NCBI Taxonomy" id="3075545"/>
    <lineage>
        <taxon>Bacteria</taxon>
        <taxon>Bacillati</taxon>
        <taxon>Actinomycetota</taxon>
        <taxon>Actinomycetes</taxon>
        <taxon>Pseudonocardiales</taxon>
        <taxon>Pseudonocardiaceae</taxon>
        <taxon>Pseudonocardia</taxon>
    </lineage>
</organism>
<reference evidence="3" key="1">
    <citation type="submission" date="2023-07" db="EMBL/GenBank/DDBJ databases">
        <title>30 novel species of actinomycetes from the DSMZ collection.</title>
        <authorList>
            <person name="Nouioui I."/>
        </authorList>
    </citation>
    <scope>NUCLEOTIDE SEQUENCE [LARGE SCALE GENOMIC DNA]</scope>
    <source>
        <strain evidence="3">DSM 45834</strain>
    </source>
</reference>
<dbReference type="Gene3D" id="1.20.120.450">
    <property type="entry name" value="dinb family like domain"/>
    <property type="match status" value="1"/>
</dbReference>
<gene>
    <name evidence="2" type="ORF">RM445_27275</name>
</gene>
<evidence type="ECO:0000313" key="3">
    <source>
        <dbReference type="Proteomes" id="UP001183202"/>
    </source>
</evidence>
<dbReference type="RefSeq" id="WP_311559786.1">
    <property type="nucleotide sequence ID" value="NZ_JAVREJ010000028.1"/>
</dbReference>
<evidence type="ECO:0000313" key="2">
    <source>
        <dbReference type="EMBL" id="MDT0353220.1"/>
    </source>
</evidence>
<dbReference type="InterPro" id="IPR034660">
    <property type="entry name" value="DinB/YfiT-like"/>
</dbReference>
<dbReference type="EMBL" id="JAVREJ010000028">
    <property type="protein sequence ID" value="MDT0353220.1"/>
    <property type="molecule type" value="Genomic_DNA"/>
</dbReference>
<protein>
    <submittedName>
        <fullName evidence="2">Maleylpyruvate isomerase family mycothiol-dependent enzyme</fullName>
    </submittedName>
</protein>
<comment type="caution">
    <text evidence="2">The sequence shown here is derived from an EMBL/GenBank/DDBJ whole genome shotgun (WGS) entry which is preliminary data.</text>
</comment>
<dbReference type="GO" id="GO:0016853">
    <property type="term" value="F:isomerase activity"/>
    <property type="evidence" value="ECO:0007669"/>
    <property type="project" value="UniProtKB-KW"/>
</dbReference>